<comment type="caution">
    <text evidence="2">The sequence shown here is derived from an EMBL/GenBank/DDBJ whole genome shotgun (WGS) entry which is preliminary data.</text>
</comment>
<dbReference type="RefSeq" id="XP_040709991.1">
    <property type="nucleotide sequence ID" value="XM_040853470.1"/>
</dbReference>
<keyword evidence="3" id="KW-1185">Reference proteome</keyword>
<dbReference type="GeneID" id="63769682"/>
<reference evidence="2 3" key="1">
    <citation type="submission" date="2016-07" db="EMBL/GenBank/DDBJ databases">
        <title>Pervasive Adenine N6-methylation of Active Genes in Fungi.</title>
        <authorList>
            <consortium name="DOE Joint Genome Institute"/>
            <person name="Mondo S.J."/>
            <person name="Dannebaum R.O."/>
            <person name="Kuo R.C."/>
            <person name="Labutti K."/>
            <person name="Haridas S."/>
            <person name="Kuo A."/>
            <person name="Salamov A."/>
            <person name="Ahrendt S.R."/>
            <person name="Lipzen A."/>
            <person name="Sullivan W."/>
            <person name="Andreopoulos W.B."/>
            <person name="Clum A."/>
            <person name="Lindquist E."/>
            <person name="Daum C."/>
            <person name="Ramamoorthy G.K."/>
            <person name="Gryganskyi A."/>
            <person name="Culley D."/>
            <person name="Magnuson J.K."/>
            <person name="James T.Y."/>
            <person name="O'Malley M.A."/>
            <person name="Stajich J.E."/>
            <person name="Spatafora J.W."/>
            <person name="Visel A."/>
            <person name="Grigoriev I.V."/>
        </authorList>
    </citation>
    <scope>NUCLEOTIDE SEQUENCE [LARGE SCALE GENOMIC DNA]</scope>
    <source>
        <strain evidence="2 3">CBS 129021</strain>
    </source>
</reference>
<dbReference type="Proteomes" id="UP000193689">
    <property type="component" value="Unassembled WGS sequence"/>
</dbReference>
<dbReference type="InParanoid" id="A0A1Y2DBU8"/>
<evidence type="ECO:0008006" key="4">
    <source>
        <dbReference type="Google" id="ProtNLM"/>
    </source>
</evidence>
<feature type="chain" id="PRO_5012463388" description="Secreted protein" evidence="1">
    <location>
        <begin position="33"/>
        <end position="157"/>
    </location>
</feature>
<dbReference type="EMBL" id="MCFJ01000024">
    <property type="protein sequence ID" value="ORY56145.1"/>
    <property type="molecule type" value="Genomic_DNA"/>
</dbReference>
<evidence type="ECO:0000313" key="2">
    <source>
        <dbReference type="EMBL" id="ORY56145.1"/>
    </source>
</evidence>
<evidence type="ECO:0000256" key="1">
    <source>
        <dbReference type="SAM" id="SignalP"/>
    </source>
</evidence>
<proteinExistence type="predicted"/>
<protein>
    <recommendedName>
        <fullName evidence="4">Secreted protein</fullName>
    </recommendedName>
</protein>
<evidence type="ECO:0000313" key="3">
    <source>
        <dbReference type="Proteomes" id="UP000193689"/>
    </source>
</evidence>
<feature type="signal peptide" evidence="1">
    <location>
        <begin position="1"/>
        <end position="32"/>
    </location>
</feature>
<gene>
    <name evidence="2" type="ORF">BCR38DRAFT_120815</name>
</gene>
<dbReference type="AlphaFoldDB" id="A0A1Y2DBU8"/>
<sequence>MCSFPPATFASLHSAVLELGLLLALIDQNIWGHYRGGAVECHNMHVYVSWKRKAIPVRRVFSRASVIVIATGVLFCSGWPQRCSRASKKHYRGQGQLGTSCPVRIISDDDAIIDVVEGNGPPRQSLGKVRAIRLCAARNSRLLRGWNVHTAGIWMKS</sequence>
<accession>A0A1Y2DBU8</accession>
<keyword evidence="1" id="KW-0732">Signal</keyword>
<organism evidence="2 3">
    <name type="scientific">Pseudomassariella vexata</name>
    <dbReference type="NCBI Taxonomy" id="1141098"/>
    <lineage>
        <taxon>Eukaryota</taxon>
        <taxon>Fungi</taxon>
        <taxon>Dikarya</taxon>
        <taxon>Ascomycota</taxon>
        <taxon>Pezizomycotina</taxon>
        <taxon>Sordariomycetes</taxon>
        <taxon>Xylariomycetidae</taxon>
        <taxon>Amphisphaeriales</taxon>
        <taxon>Pseudomassariaceae</taxon>
        <taxon>Pseudomassariella</taxon>
    </lineage>
</organism>
<name>A0A1Y2DBU8_9PEZI</name>